<name>A0A4R6F9P8_9SPHN</name>
<dbReference type="InterPro" id="IPR012318">
    <property type="entry name" value="HTH_CRP"/>
</dbReference>
<dbReference type="RefSeq" id="WP_133497178.1">
    <property type="nucleotide sequence ID" value="NZ_BMLU01000025.1"/>
</dbReference>
<dbReference type="Gene3D" id="1.10.10.10">
    <property type="entry name" value="Winged helix-like DNA-binding domain superfamily/Winged helix DNA-binding domain"/>
    <property type="match status" value="1"/>
</dbReference>
<dbReference type="GO" id="GO:0003700">
    <property type="term" value="F:DNA-binding transcription factor activity"/>
    <property type="evidence" value="ECO:0007669"/>
    <property type="project" value="InterPro"/>
</dbReference>
<protein>
    <submittedName>
        <fullName evidence="6">Crp/Fnr family transcriptional regulator</fullName>
    </submittedName>
</protein>
<dbReference type="SUPFAM" id="SSF51206">
    <property type="entry name" value="cAMP-binding domain-like"/>
    <property type="match status" value="1"/>
</dbReference>
<evidence type="ECO:0000256" key="3">
    <source>
        <dbReference type="ARBA" id="ARBA00023163"/>
    </source>
</evidence>
<dbReference type="GO" id="GO:0005829">
    <property type="term" value="C:cytosol"/>
    <property type="evidence" value="ECO:0007669"/>
    <property type="project" value="TreeGrafter"/>
</dbReference>
<proteinExistence type="predicted"/>
<evidence type="ECO:0000259" key="5">
    <source>
        <dbReference type="PROSITE" id="PS51063"/>
    </source>
</evidence>
<dbReference type="CDD" id="cd00038">
    <property type="entry name" value="CAP_ED"/>
    <property type="match status" value="1"/>
</dbReference>
<gene>
    <name evidence="6" type="ORF">EV664_12410</name>
</gene>
<dbReference type="PROSITE" id="PS51063">
    <property type="entry name" value="HTH_CRP_2"/>
    <property type="match status" value="1"/>
</dbReference>
<accession>A0A4R6F9P8</accession>
<dbReference type="AlphaFoldDB" id="A0A4R6F9P8"/>
<keyword evidence="7" id="KW-1185">Reference proteome</keyword>
<dbReference type="InterPro" id="IPR014710">
    <property type="entry name" value="RmlC-like_jellyroll"/>
</dbReference>
<dbReference type="InterPro" id="IPR036390">
    <property type="entry name" value="WH_DNA-bd_sf"/>
</dbReference>
<comment type="caution">
    <text evidence="6">The sequence shown here is derived from an EMBL/GenBank/DDBJ whole genome shotgun (WGS) entry which is preliminary data.</text>
</comment>
<keyword evidence="3" id="KW-0804">Transcription</keyword>
<dbReference type="GO" id="GO:0003677">
    <property type="term" value="F:DNA binding"/>
    <property type="evidence" value="ECO:0007669"/>
    <property type="project" value="UniProtKB-KW"/>
</dbReference>
<dbReference type="PROSITE" id="PS00042">
    <property type="entry name" value="HTH_CRP_1"/>
    <property type="match status" value="1"/>
</dbReference>
<dbReference type="Pfam" id="PF00027">
    <property type="entry name" value="cNMP_binding"/>
    <property type="match status" value="1"/>
</dbReference>
<sequence>MKEALAFCDQCMVADRAICAALTGTEREELVRHGRRKRYSRGDTIIAAGDSNDNFATLIRGAAKIASIDADGTERIVALAHPAGMLGQLFSPGADLHVIALTDSEACLFPRDRIEALVHDHPRMAARLLQETSNALADARGLIDLISKRKSSARVAALLIEFAHAASAAPCHPAEFFELPLSRGEMAQLLGITIETVSRSITAMERDALIERHGAHGIRILDRDGLARLIG</sequence>
<feature type="domain" description="Cyclic nucleotide-binding" evidence="4">
    <location>
        <begin position="18"/>
        <end position="89"/>
    </location>
</feature>
<dbReference type="PANTHER" id="PTHR24567:SF75">
    <property type="entry name" value="FUMARATE AND NITRATE REDUCTION REGULATORY PROTEIN"/>
    <property type="match status" value="1"/>
</dbReference>
<evidence type="ECO:0000256" key="1">
    <source>
        <dbReference type="ARBA" id="ARBA00023015"/>
    </source>
</evidence>
<dbReference type="PROSITE" id="PS50042">
    <property type="entry name" value="CNMP_BINDING_3"/>
    <property type="match status" value="1"/>
</dbReference>
<dbReference type="Gene3D" id="2.60.120.10">
    <property type="entry name" value="Jelly Rolls"/>
    <property type="match status" value="1"/>
</dbReference>
<dbReference type="PANTHER" id="PTHR24567">
    <property type="entry name" value="CRP FAMILY TRANSCRIPTIONAL REGULATORY PROTEIN"/>
    <property type="match status" value="1"/>
</dbReference>
<dbReference type="PRINTS" id="PR00034">
    <property type="entry name" value="HTHCRP"/>
</dbReference>
<feature type="domain" description="HTH crp-type" evidence="5">
    <location>
        <begin position="149"/>
        <end position="224"/>
    </location>
</feature>
<dbReference type="SUPFAM" id="SSF46785">
    <property type="entry name" value="Winged helix' DNA-binding domain"/>
    <property type="match status" value="1"/>
</dbReference>
<evidence type="ECO:0000313" key="7">
    <source>
        <dbReference type="Proteomes" id="UP000295493"/>
    </source>
</evidence>
<dbReference type="Pfam" id="PF13545">
    <property type="entry name" value="HTH_Crp_2"/>
    <property type="match status" value="1"/>
</dbReference>
<reference evidence="6 7" key="1">
    <citation type="submission" date="2019-03" db="EMBL/GenBank/DDBJ databases">
        <title>Genomic Encyclopedia of Type Strains, Phase IV (KMG-IV): sequencing the most valuable type-strain genomes for metagenomic binning, comparative biology and taxonomic classification.</title>
        <authorList>
            <person name="Goeker M."/>
        </authorList>
    </citation>
    <scope>NUCLEOTIDE SEQUENCE [LARGE SCALE GENOMIC DNA]</scope>
    <source>
        <strain evidence="6 7">DSM 25059</strain>
    </source>
</reference>
<keyword evidence="1" id="KW-0805">Transcription regulation</keyword>
<dbReference type="InterPro" id="IPR018335">
    <property type="entry name" value="Tscrpt_reg_HTH_Crp-type_CS"/>
</dbReference>
<organism evidence="6 7">
    <name type="scientific">Stakelama pacifica</name>
    <dbReference type="NCBI Taxonomy" id="517720"/>
    <lineage>
        <taxon>Bacteria</taxon>
        <taxon>Pseudomonadati</taxon>
        <taxon>Pseudomonadota</taxon>
        <taxon>Alphaproteobacteria</taxon>
        <taxon>Sphingomonadales</taxon>
        <taxon>Sphingomonadaceae</taxon>
        <taxon>Stakelama</taxon>
    </lineage>
</organism>
<dbReference type="OrthoDB" id="667966at2"/>
<evidence type="ECO:0000256" key="2">
    <source>
        <dbReference type="ARBA" id="ARBA00023125"/>
    </source>
</evidence>
<dbReference type="InterPro" id="IPR000595">
    <property type="entry name" value="cNMP-bd_dom"/>
</dbReference>
<keyword evidence="2" id="KW-0238">DNA-binding</keyword>
<dbReference type="Proteomes" id="UP000295493">
    <property type="component" value="Unassembled WGS sequence"/>
</dbReference>
<evidence type="ECO:0000259" key="4">
    <source>
        <dbReference type="PROSITE" id="PS50042"/>
    </source>
</evidence>
<dbReference type="EMBL" id="SNWD01000024">
    <property type="protein sequence ID" value="TDN77796.1"/>
    <property type="molecule type" value="Genomic_DNA"/>
</dbReference>
<dbReference type="CDD" id="cd00092">
    <property type="entry name" value="HTH_CRP"/>
    <property type="match status" value="1"/>
</dbReference>
<dbReference type="SMART" id="SM00100">
    <property type="entry name" value="cNMP"/>
    <property type="match status" value="1"/>
</dbReference>
<dbReference type="InterPro" id="IPR050397">
    <property type="entry name" value="Env_Response_Regulators"/>
</dbReference>
<dbReference type="SMART" id="SM00419">
    <property type="entry name" value="HTH_CRP"/>
    <property type="match status" value="1"/>
</dbReference>
<evidence type="ECO:0000313" key="6">
    <source>
        <dbReference type="EMBL" id="TDN77796.1"/>
    </source>
</evidence>
<dbReference type="InterPro" id="IPR036388">
    <property type="entry name" value="WH-like_DNA-bd_sf"/>
</dbReference>
<dbReference type="InterPro" id="IPR018490">
    <property type="entry name" value="cNMP-bd_dom_sf"/>
</dbReference>